<comment type="caution">
    <text evidence="2">The sequence shown here is derived from an EMBL/GenBank/DDBJ whole genome shotgun (WGS) entry which is preliminary data.</text>
</comment>
<reference evidence="2" key="1">
    <citation type="journal article" date="2023" name="Mol. Phylogenet. Evol.">
        <title>Genome-scale phylogeny and comparative genomics of the fungal order Sordariales.</title>
        <authorList>
            <person name="Hensen N."/>
            <person name="Bonometti L."/>
            <person name="Westerberg I."/>
            <person name="Brannstrom I.O."/>
            <person name="Guillou S."/>
            <person name="Cros-Aarteil S."/>
            <person name="Calhoun S."/>
            <person name="Haridas S."/>
            <person name="Kuo A."/>
            <person name="Mondo S."/>
            <person name="Pangilinan J."/>
            <person name="Riley R."/>
            <person name="LaButti K."/>
            <person name="Andreopoulos B."/>
            <person name="Lipzen A."/>
            <person name="Chen C."/>
            <person name="Yan M."/>
            <person name="Daum C."/>
            <person name="Ng V."/>
            <person name="Clum A."/>
            <person name="Steindorff A."/>
            <person name="Ohm R.A."/>
            <person name="Martin F."/>
            <person name="Silar P."/>
            <person name="Natvig D.O."/>
            <person name="Lalanne C."/>
            <person name="Gautier V."/>
            <person name="Ament-Velasquez S.L."/>
            <person name="Kruys A."/>
            <person name="Hutchinson M.I."/>
            <person name="Powell A.J."/>
            <person name="Barry K."/>
            <person name="Miller A.N."/>
            <person name="Grigoriev I.V."/>
            <person name="Debuchy R."/>
            <person name="Gladieux P."/>
            <person name="Hiltunen Thoren M."/>
            <person name="Johannesson H."/>
        </authorList>
    </citation>
    <scope>NUCLEOTIDE SEQUENCE</scope>
    <source>
        <strain evidence="2">CBS 532.94</strain>
    </source>
</reference>
<sequence>MAIDIRPELQDSLLRVTSRPCHHFAMGVFWTPLRHPPPVRLSVTVPFPTMAIASLGDLSALPTEIVLAICSAMDVTSLFRFRQVNRRARAIVSDMSQYREIAIFAIETLHALLFTRMGSHFNFTQFYDAFRAMECQVCGLFGHLLFLPNLQRCCWKCLRSARTHQQLHVVALADLAKFYPLSEDDLGRILPVVHAAPGIYSEHREIVNEPKKLVSLSDAMRTLGKLGFDPQSFLQRDTNYYTTGCMATTAFPYHDRATGTIEHGTLCRGCDVALNNGSIGAEARLNRAYTTKQFLEHFQSCPEAQNIWRDSREGTIPFENLNVAQTLRSIPWGW</sequence>
<organism evidence="2 3">
    <name type="scientific">Achaetomium macrosporum</name>
    <dbReference type="NCBI Taxonomy" id="79813"/>
    <lineage>
        <taxon>Eukaryota</taxon>
        <taxon>Fungi</taxon>
        <taxon>Dikarya</taxon>
        <taxon>Ascomycota</taxon>
        <taxon>Pezizomycotina</taxon>
        <taxon>Sordariomycetes</taxon>
        <taxon>Sordariomycetidae</taxon>
        <taxon>Sordariales</taxon>
        <taxon>Chaetomiaceae</taxon>
        <taxon>Achaetomium</taxon>
    </lineage>
</organism>
<name>A0AAN7HDZ7_9PEZI</name>
<evidence type="ECO:0000259" key="1">
    <source>
        <dbReference type="PROSITE" id="PS50181"/>
    </source>
</evidence>
<dbReference type="Gene3D" id="1.20.1280.50">
    <property type="match status" value="1"/>
</dbReference>
<feature type="domain" description="F-box" evidence="1">
    <location>
        <begin position="55"/>
        <end position="101"/>
    </location>
</feature>
<gene>
    <name evidence="2" type="ORF">C8A03DRAFT_35470</name>
</gene>
<evidence type="ECO:0000313" key="2">
    <source>
        <dbReference type="EMBL" id="KAK4236614.1"/>
    </source>
</evidence>
<dbReference type="Pfam" id="PF12937">
    <property type="entry name" value="F-box-like"/>
    <property type="match status" value="1"/>
</dbReference>
<evidence type="ECO:0000313" key="3">
    <source>
        <dbReference type="Proteomes" id="UP001303760"/>
    </source>
</evidence>
<dbReference type="InterPro" id="IPR036047">
    <property type="entry name" value="F-box-like_dom_sf"/>
</dbReference>
<keyword evidence="3" id="KW-1185">Reference proteome</keyword>
<dbReference type="EMBL" id="MU860182">
    <property type="protein sequence ID" value="KAK4236614.1"/>
    <property type="molecule type" value="Genomic_DNA"/>
</dbReference>
<reference evidence="2" key="2">
    <citation type="submission" date="2023-05" db="EMBL/GenBank/DDBJ databases">
        <authorList>
            <consortium name="Lawrence Berkeley National Laboratory"/>
            <person name="Steindorff A."/>
            <person name="Hensen N."/>
            <person name="Bonometti L."/>
            <person name="Westerberg I."/>
            <person name="Brannstrom I.O."/>
            <person name="Guillou S."/>
            <person name="Cros-Aarteil S."/>
            <person name="Calhoun S."/>
            <person name="Haridas S."/>
            <person name="Kuo A."/>
            <person name="Mondo S."/>
            <person name="Pangilinan J."/>
            <person name="Riley R."/>
            <person name="Labutti K."/>
            <person name="Andreopoulos B."/>
            <person name="Lipzen A."/>
            <person name="Chen C."/>
            <person name="Yanf M."/>
            <person name="Daum C."/>
            <person name="Ng V."/>
            <person name="Clum A."/>
            <person name="Ohm R."/>
            <person name="Martin F."/>
            <person name="Silar P."/>
            <person name="Natvig D."/>
            <person name="Lalanne C."/>
            <person name="Gautier V."/>
            <person name="Ament-Velasquez S.L."/>
            <person name="Kruys A."/>
            <person name="Hutchinson M.I."/>
            <person name="Powell A.J."/>
            <person name="Barry K."/>
            <person name="Miller A.N."/>
            <person name="Grigoriev I.V."/>
            <person name="Debuchy R."/>
            <person name="Gladieux P."/>
            <person name="Thoren M.H."/>
            <person name="Johannesson H."/>
        </authorList>
    </citation>
    <scope>NUCLEOTIDE SEQUENCE</scope>
    <source>
        <strain evidence="2">CBS 532.94</strain>
    </source>
</reference>
<dbReference type="AlphaFoldDB" id="A0AAN7HDZ7"/>
<dbReference type="PROSITE" id="PS50181">
    <property type="entry name" value="FBOX"/>
    <property type="match status" value="1"/>
</dbReference>
<accession>A0AAN7HDZ7</accession>
<protein>
    <recommendedName>
        <fullName evidence="1">F-box domain-containing protein</fullName>
    </recommendedName>
</protein>
<dbReference type="InterPro" id="IPR001810">
    <property type="entry name" value="F-box_dom"/>
</dbReference>
<proteinExistence type="predicted"/>
<dbReference type="SUPFAM" id="SSF81383">
    <property type="entry name" value="F-box domain"/>
    <property type="match status" value="1"/>
</dbReference>
<dbReference type="Proteomes" id="UP001303760">
    <property type="component" value="Unassembled WGS sequence"/>
</dbReference>